<accession>A0A1G2BCL7</accession>
<evidence type="ECO:0000313" key="2">
    <source>
        <dbReference type="Proteomes" id="UP000176420"/>
    </source>
</evidence>
<reference evidence="1 2" key="1">
    <citation type="journal article" date="2016" name="Nat. Commun.">
        <title>Thousands of microbial genomes shed light on interconnected biogeochemical processes in an aquifer system.</title>
        <authorList>
            <person name="Anantharaman K."/>
            <person name="Brown C.T."/>
            <person name="Hug L.A."/>
            <person name="Sharon I."/>
            <person name="Castelle C.J."/>
            <person name="Probst A.J."/>
            <person name="Thomas B.C."/>
            <person name="Singh A."/>
            <person name="Wilkins M.J."/>
            <person name="Karaoz U."/>
            <person name="Brodie E.L."/>
            <person name="Williams K.H."/>
            <person name="Hubbard S.S."/>
            <person name="Banfield J.F."/>
        </authorList>
    </citation>
    <scope>NUCLEOTIDE SEQUENCE [LARGE SCALE GENOMIC DNA]</scope>
</reference>
<evidence type="ECO:0008006" key="3">
    <source>
        <dbReference type="Google" id="ProtNLM"/>
    </source>
</evidence>
<dbReference type="InterPro" id="IPR036388">
    <property type="entry name" value="WH-like_DNA-bd_sf"/>
</dbReference>
<dbReference type="SUPFAM" id="SSF46785">
    <property type="entry name" value="Winged helix' DNA-binding domain"/>
    <property type="match status" value="1"/>
</dbReference>
<dbReference type="InterPro" id="IPR029057">
    <property type="entry name" value="PRTase-like"/>
</dbReference>
<name>A0A1G2BCL7_9BACT</name>
<dbReference type="SUPFAM" id="SSF53271">
    <property type="entry name" value="PRTase-like"/>
    <property type="match status" value="1"/>
</dbReference>
<dbReference type="Gene3D" id="1.10.10.10">
    <property type="entry name" value="Winged helix-like DNA-binding domain superfamily/Winged helix DNA-binding domain"/>
    <property type="match status" value="1"/>
</dbReference>
<dbReference type="InterPro" id="IPR011991">
    <property type="entry name" value="ArsR-like_HTH"/>
</dbReference>
<proteinExistence type="predicted"/>
<sequence>MLVNTDEKIVDFIASKKQVTAKQIVEYLEISKQATFRHLAKLLAEGRIVKIGKPPKVIYRISEAELPTEVVVHIDADIQDSIEKEYLYTSPTGEMKEGWRGFVAWCEKTNQPVSKTACEYVSTLKKYDVYKKNGFIVGTEKFKKTFPTVFLNEIFYVDFYSIERFGKTKLGQLLLYAKQSQNKQLIKRLVQTIQSKVTWLIQHYNIDGVGFIPPTVKREVQLMNELRTQLHLKQRLVSLTKITGDIAVPQKTLSKLEDRIENARKTIIVTEQAHFQNILLIDDAVGSGATLNETAAQIRGKNICEQKIIGLSLTGSFKGFDVISEV</sequence>
<organism evidence="1 2">
    <name type="scientific">Candidatus Kerfeldbacteria bacterium RIFOXYB2_FULL_38_14</name>
    <dbReference type="NCBI Taxonomy" id="1798547"/>
    <lineage>
        <taxon>Bacteria</taxon>
        <taxon>Candidatus Kerfeldiibacteriota</taxon>
    </lineage>
</organism>
<evidence type="ECO:0000313" key="1">
    <source>
        <dbReference type="EMBL" id="OGY86466.1"/>
    </source>
</evidence>
<protein>
    <recommendedName>
        <fullName evidence="3">Helix-turn-helix type 11 domain-containing protein</fullName>
    </recommendedName>
</protein>
<dbReference type="CDD" id="cd00090">
    <property type="entry name" value="HTH_ARSR"/>
    <property type="match status" value="1"/>
</dbReference>
<dbReference type="Proteomes" id="UP000176420">
    <property type="component" value="Unassembled WGS sequence"/>
</dbReference>
<gene>
    <name evidence="1" type="ORF">A2319_03120</name>
</gene>
<dbReference type="AlphaFoldDB" id="A0A1G2BCL7"/>
<dbReference type="EMBL" id="MHKI01000019">
    <property type="protein sequence ID" value="OGY86466.1"/>
    <property type="molecule type" value="Genomic_DNA"/>
</dbReference>
<comment type="caution">
    <text evidence="1">The sequence shown here is derived from an EMBL/GenBank/DDBJ whole genome shotgun (WGS) entry which is preliminary data.</text>
</comment>
<dbReference type="InterPro" id="IPR036390">
    <property type="entry name" value="WH_DNA-bd_sf"/>
</dbReference>